<sequence>MSQQDVLLEIGLEEIPARFVEESRRQLEERLSEWFNEQRIPFRDSMSFATPRRLAVLLKGVADKQEDQVEVAKGPAKQIALDEQGNWTKAALGFARSQGVEPEELYVDTYKGTEYLFVRKHISGQPTKELLPLMKRVIESMTFPKNMRWGNHEFTFIRPIRWIVAMYGQEVIPLEITGVKSSNQSRGHRFLAGQVTIEDPAQYAEVMKAHYVLVNPDERKATIRKQLQRLEEEHGWLIPIDQDLLEEVTNLVEYPTAIWGTFDEAFLDIPEDVLITSMKEHQRYFPVKNKEGRLLPYFVTIRNGQADTEGIVVKGNEKVLRARLADARFFYEEDKKLEISTALSQLENVIFHEKLGSIGDKVRRVKTLALEVAAMLEFKDPVKAKIGRAADICKFDLVTQMVYEFPELQGKMGEEYARLAGEDEQVAKAIFEHYLPRSSGDQLPQTDVGAVLAIADKLDSVASFFGIGIVPSGSQDPYGLRRQAAGIVSILVDRKWALSLTALFDLAVGILEQRQLLELPRDKVLQELSSFFKLRLKTRMQEEGWRYDIVEAVLEAEDDAVVAMLDKVKALSSEMESETFKPNVEALTRVTNIAKKLDRPLEDVQTDLFEQEEERVLYTRYCQVEEQVNRLAEQGDWQGVLQALFELKDPIDRYFDQVLVMVEEDTLRYNRLNMLASIARLINRFADFGKLVFPTQA</sequence>
<dbReference type="eggNOG" id="COG0751">
    <property type="taxonomic scope" value="Bacteria"/>
</dbReference>
<evidence type="ECO:0000256" key="2">
    <source>
        <dbReference type="ARBA" id="ARBA00008226"/>
    </source>
</evidence>
<proteinExistence type="inferred from homology"/>
<dbReference type="Pfam" id="PF05746">
    <property type="entry name" value="DALR_1"/>
    <property type="match status" value="1"/>
</dbReference>
<dbReference type="GO" id="GO:0006420">
    <property type="term" value="P:arginyl-tRNA aminoacylation"/>
    <property type="evidence" value="ECO:0007669"/>
    <property type="project" value="InterPro"/>
</dbReference>
<evidence type="ECO:0000256" key="4">
    <source>
        <dbReference type="ARBA" id="ARBA00022598"/>
    </source>
</evidence>
<organism evidence="12 14">
    <name type="scientific">Caldalkalibacillus thermarum (strain TA2.A1)</name>
    <dbReference type="NCBI Taxonomy" id="986075"/>
    <lineage>
        <taxon>Bacteria</taxon>
        <taxon>Bacillati</taxon>
        <taxon>Bacillota</taxon>
        <taxon>Bacilli</taxon>
        <taxon>Bacillales</taxon>
        <taxon>Bacillaceae</taxon>
        <taxon>Caldalkalibacillus</taxon>
    </lineage>
</organism>
<dbReference type="KEGG" id="cthu:HUR95_14080"/>
<dbReference type="GO" id="GO:0004814">
    <property type="term" value="F:arginine-tRNA ligase activity"/>
    <property type="evidence" value="ECO:0007669"/>
    <property type="project" value="InterPro"/>
</dbReference>
<feature type="domain" description="DALR anticodon binding" evidence="11">
    <location>
        <begin position="586"/>
        <end position="683"/>
    </location>
</feature>
<comment type="subunit">
    <text evidence="10">Tetramer of two alpha and two beta subunits.</text>
</comment>
<keyword evidence="6 10" id="KW-0067">ATP-binding</keyword>
<evidence type="ECO:0000256" key="10">
    <source>
        <dbReference type="HAMAP-Rule" id="MF_00255"/>
    </source>
</evidence>
<dbReference type="Proteomes" id="UP000825179">
    <property type="component" value="Chromosome"/>
</dbReference>
<dbReference type="GO" id="GO:0006426">
    <property type="term" value="P:glycyl-tRNA aminoacylation"/>
    <property type="evidence" value="ECO:0007669"/>
    <property type="project" value="UniProtKB-UniRule"/>
</dbReference>
<evidence type="ECO:0000256" key="9">
    <source>
        <dbReference type="ARBA" id="ARBA00047937"/>
    </source>
</evidence>
<evidence type="ECO:0000313" key="15">
    <source>
        <dbReference type="Proteomes" id="UP000825179"/>
    </source>
</evidence>
<evidence type="ECO:0000256" key="5">
    <source>
        <dbReference type="ARBA" id="ARBA00022741"/>
    </source>
</evidence>
<dbReference type="PRINTS" id="PR01045">
    <property type="entry name" value="TRNASYNTHGB"/>
</dbReference>
<reference evidence="13" key="3">
    <citation type="submission" date="2021-08" db="EMBL/GenBank/DDBJ databases">
        <authorList>
            <person name="de Jong S."/>
            <person name="van den Broek M."/>
            <person name="Merkel A."/>
            <person name="de la Torre Cortes P."/>
            <person name="Kalamorz F."/>
            <person name="Cook G."/>
            <person name="van Loosdrecht M."/>
            <person name="McMillan D."/>
        </authorList>
    </citation>
    <scope>NUCLEOTIDE SEQUENCE</scope>
    <source>
        <strain evidence="13">TA2.A1</strain>
    </source>
</reference>
<dbReference type="RefSeq" id="WP_007504932.1">
    <property type="nucleotide sequence ID" value="NZ_AFCE01000142.1"/>
</dbReference>
<keyword evidence="3 10" id="KW-0963">Cytoplasm</keyword>
<dbReference type="NCBIfam" id="TIGR00211">
    <property type="entry name" value="glyS"/>
    <property type="match status" value="1"/>
</dbReference>
<reference evidence="12 14" key="1">
    <citation type="journal article" date="2011" name="J. Bacteriol.">
        <title>Draft genome sequence of the thermoalkaliphilic Caldalkalibacillus thermarum strain TA2.A1.</title>
        <authorList>
            <person name="Kalamorz F."/>
            <person name="Keis S."/>
            <person name="McMillan D.G."/>
            <person name="Olsson K."/>
            <person name="Stanton J.A."/>
            <person name="Stockwell P."/>
            <person name="Black M.A."/>
            <person name="Klingeman D.M."/>
            <person name="Land M.L."/>
            <person name="Han C.S."/>
            <person name="Martin S.L."/>
            <person name="Becher S.A."/>
            <person name="Peddie C.J."/>
            <person name="Morgan H.W."/>
            <person name="Matthies D."/>
            <person name="Preiss L."/>
            <person name="Meier T."/>
            <person name="Brown S.D."/>
            <person name="Cook G.M."/>
        </authorList>
    </citation>
    <scope>NUCLEOTIDE SEQUENCE [LARGE SCALE GENOMIC DNA]</scope>
    <source>
        <strain evidence="12 14">TA2.A1</strain>
    </source>
</reference>
<name>F5L7K3_CALTT</name>
<keyword evidence="15" id="KW-1185">Reference proteome</keyword>
<dbReference type="Gene3D" id="1.10.730.10">
    <property type="entry name" value="Isoleucyl-tRNA Synthetase, Domain 1"/>
    <property type="match status" value="1"/>
</dbReference>
<dbReference type="InterPro" id="IPR015944">
    <property type="entry name" value="Gly-tRNA-synth_bsu"/>
</dbReference>
<evidence type="ECO:0000256" key="7">
    <source>
        <dbReference type="ARBA" id="ARBA00022917"/>
    </source>
</evidence>
<dbReference type="OrthoDB" id="9775440at2"/>
<evidence type="ECO:0000259" key="11">
    <source>
        <dbReference type="Pfam" id="PF05746"/>
    </source>
</evidence>
<dbReference type="Pfam" id="PF02092">
    <property type="entry name" value="tRNA_synt_2f"/>
    <property type="match status" value="1"/>
</dbReference>
<reference evidence="13 15" key="2">
    <citation type="journal article" date="2020" name="Extremophiles">
        <title>Genomic analysis of Caldalkalibacillus thermarum TA2.A1 reveals aerobic alkaliphilic metabolism and evolutionary hallmarks linking alkaliphilic bacteria and plant life.</title>
        <authorList>
            <person name="de Jong S.I."/>
            <person name="van den Broek M.A."/>
            <person name="Merkel A.Y."/>
            <person name="de la Torre Cortes P."/>
            <person name="Kalamorz F."/>
            <person name="Cook G.M."/>
            <person name="van Loosdrecht M.C.M."/>
            <person name="McMillan D.G.G."/>
        </authorList>
    </citation>
    <scope>NUCLEOTIDE SEQUENCE [LARGE SCALE GENOMIC DNA]</scope>
    <source>
        <strain evidence="13 15">TA2.A1</strain>
    </source>
</reference>
<evidence type="ECO:0000256" key="6">
    <source>
        <dbReference type="ARBA" id="ARBA00022840"/>
    </source>
</evidence>
<evidence type="ECO:0000256" key="1">
    <source>
        <dbReference type="ARBA" id="ARBA00004496"/>
    </source>
</evidence>
<keyword evidence="8 10" id="KW-0030">Aminoacyl-tRNA synthetase</keyword>
<evidence type="ECO:0000313" key="12">
    <source>
        <dbReference type="EMBL" id="EGL82647.1"/>
    </source>
</evidence>
<dbReference type="GO" id="GO:0005524">
    <property type="term" value="F:ATP binding"/>
    <property type="evidence" value="ECO:0007669"/>
    <property type="project" value="UniProtKB-UniRule"/>
</dbReference>
<protein>
    <recommendedName>
        <fullName evidence="10">Glycine--tRNA ligase beta subunit</fullName>
        <ecNumber evidence="10">6.1.1.14</ecNumber>
    </recommendedName>
    <alternativeName>
        <fullName evidence="10">Glycyl-tRNA synthetase beta subunit</fullName>
        <shortName evidence="10">GlyRS</shortName>
    </alternativeName>
</protein>
<comment type="similarity">
    <text evidence="2 10">Belongs to the class-II aminoacyl-tRNA synthetase family.</text>
</comment>
<evidence type="ECO:0000256" key="8">
    <source>
        <dbReference type="ARBA" id="ARBA00023146"/>
    </source>
</evidence>
<dbReference type="EMBL" id="CP082237">
    <property type="protein sequence ID" value="QZT33365.1"/>
    <property type="molecule type" value="Genomic_DNA"/>
</dbReference>
<evidence type="ECO:0000256" key="3">
    <source>
        <dbReference type="ARBA" id="ARBA00022490"/>
    </source>
</evidence>
<dbReference type="EMBL" id="AFCE01000142">
    <property type="protein sequence ID" value="EGL82647.1"/>
    <property type="molecule type" value="Genomic_DNA"/>
</dbReference>
<evidence type="ECO:0000313" key="14">
    <source>
        <dbReference type="Proteomes" id="UP000010716"/>
    </source>
</evidence>
<dbReference type="AlphaFoldDB" id="F5L7K3"/>
<keyword evidence="4 10" id="KW-0436">Ligase</keyword>
<dbReference type="PROSITE" id="PS50861">
    <property type="entry name" value="AA_TRNA_LIGASE_II_GLYAB"/>
    <property type="match status" value="1"/>
</dbReference>
<dbReference type="GO" id="GO:0004820">
    <property type="term" value="F:glycine-tRNA ligase activity"/>
    <property type="evidence" value="ECO:0007669"/>
    <property type="project" value="UniProtKB-UniRule"/>
</dbReference>
<evidence type="ECO:0000313" key="13">
    <source>
        <dbReference type="EMBL" id="QZT33365.1"/>
    </source>
</evidence>
<dbReference type="SUPFAM" id="SSF109604">
    <property type="entry name" value="HD-domain/PDEase-like"/>
    <property type="match status" value="1"/>
</dbReference>
<comment type="subcellular location">
    <subcellularLocation>
        <location evidence="1 10">Cytoplasm</location>
    </subcellularLocation>
</comment>
<dbReference type="EC" id="6.1.1.14" evidence="10"/>
<accession>F5L7K3</accession>
<dbReference type="PANTHER" id="PTHR30075:SF2">
    <property type="entry name" value="GLYCINE--TRNA LIGASE, CHLOROPLASTIC_MITOCHONDRIAL 2"/>
    <property type="match status" value="1"/>
</dbReference>
<dbReference type="Proteomes" id="UP000010716">
    <property type="component" value="Unassembled WGS sequence"/>
</dbReference>
<dbReference type="InterPro" id="IPR006194">
    <property type="entry name" value="Gly-tRNA-synth_heterodimer"/>
</dbReference>
<dbReference type="HAMAP" id="MF_00255">
    <property type="entry name" value="Gly_tRNA_synth_beta"/>
    <property type="match status" value="1"/>
</dbReference>
<dbReference type="GO" id="GO:0005829">
    <property type="term" value="C:cytosol"/>
    <property type="evidence" value="ECO:0007669"/>
    <property type="project" value="TreeGrafter"/>
</dbReference>
<gene>
    <name evidence="10 13" type="primary">glyS</name>
    <name evidence="12" type="ORF">CathTA2_1803</name>
    <name evidence="13" type="ORF">HUR95_14080</name>
</gene>
<dbReference type="InterPro" id="IPR008909">
    <property type="entry name" value="DALR_anticod-bd"/>
</dbReference>
<dbReference type="PANTHER" id="PTHR30075">
    <property type="entry name" value="GLYCYL-TRNA SYNTHETASE"/>
    <property type="match status" value="1"/>
</dbReference>
<keyword evidence="7 10" id="KW-0648">Protein biosynthesis</keyword>
<keyword evidence="5 10" id="KW-0547">Nucleotide-binding</keyword>
<comment type="catalytic activity">
    <reaction evidence="9 10">
        <text>tRNA(Gly) + glycine + ATP = glycyl-tRNA(Gly) + AMP + diphosphate</text>
        <dbReference type="Rhea" id="RHEA:16013"/>
        <dbReference type="Rhea" id="RHEA-COMP:9664"/>
        <dbReference type="Rhea" id="RHEA-COMP:9683"/>
        <dbReference type="ChEBI" id="CHEBI:30616"/>
        <dbReference type="ChEBI" id="CHEBI:33019"/>
        <dbReference type="ChEBI" id="CHEBI:57305"/>
        <dbReference type="ChEBI" id="CHEBI:78442"/>
        <dbReference type="ChEBI" id="CHEBI:78522"/>
        <dbReference type="ChEBI" id="CHEBI:456215"/>
        <dbReference type="EC" id="6.1.1.14"/>
    </reaction>
</comment>